<sequence>MRGRKKSTVNNEQSELRKLEEERERLLKLEMKAREMLEEEWCRAIDAQRQRQLEIQRAVTERELRLAYEEREQDLRAELECRGTEVRELRAKLHGMQQGLTNMQQERESVHRRLAMLGNELELAQLNHVERDTLIEKNLREYNEKLQEVERTRSALLDEHFNLKTEHERLKRSHTELEEKYEALKESYKNSPDKQLSAVDPLSTDAETAMLLKVLNEEVEKHREAARLLQSELERRERDEEKSSVLITLLNSQLDSSREDAKRLHDLSNDRRKQLEALQELLDTEREKTKSLHRDLDMAVAESSVERRQLELEIGVHVKQVEELTKALEETQSELTKLKDQHEAFKNKSAEREQSDFQVNVELKSEVEQLKKDLARASDELRLSAEESYKTKALLRAELDSLKVRLQRLQENAEKNERDAFETIAVLRASESRLLEEKKTSEATHEEATRKLRTEVQHVCNERDAFQAQLTKTKQKAEETEKDLYERLLRMTAAHDRLFEELEHMKKSYAAREKDFIESAIFNNAEKETLRAKVEELTDKLEKRKMEHAQHIKGLTTDFENLRGFMNEQISAQKALHQAEVDRATGAEAEVDMLKKEVSQYSVRAEVVAREKEEVERMLRTELRDLRMELSAAKRTIERFECTLGDTSYKSMREANDRLMQEVDQNREKIARLNDTIASMKVESNIMETYKEKVLSEQNEKFALHIQHLEMLRQMVNPLFYELRSVVEKHGLVGHLRRELEAYDEYVRRSRSAVSQSPPPVYRSHNGEQFTIGGNADTAAPVTVNGKPSDVAFMSDTLMKTVPASGEGVSNTGDKAERPRYAPHKPTGVPPGQRQQPPPQQMPDCILPRLC</sequence>
<name>G0UCU9_TRYVY</name>
<evidence type="ECO:0000256" key="2">
    <source>
        <dbReference type="SAM" id="MobiDB-lite"/>
    </source>
</evidence>
<dbReference type="OMA" id="TERYKAT"/>
<dbReference type="AlphaFoldDB" id="G0UCU9"/>
<protein>
    <submittedName>
        <fullName evidence="3">Uncharacterized protein</fullName>
    </submittedName>
</protein>
<feature type="region of interest" description="Disordered" evidence="2">
    <location>
        <begin position="802"/>
        <end position="851"/>
    </location>
</feature>
<feature type="coiled-coil region" evidence="1">
    <location>
        <begin position="212"/>
        <end position="239"/>
    </location>
</feature>
<feature type="coiled-coil region" evidence="1">
    <location>
        <begin position="321"/>
        <end position="419"/>
    </location>
</feature>
<gene>
    <name evidence="3" type="ORF">TVY486_1111430</name>
</gene>
<feature type="coiled-coil region" evidence="1">
    <location>
        <begin position="2"/>
        <end position="39"/>
    </location>
</feature>
<keyword evidence="1" id="KW-0175">Coiled coil</keyword>
<feature type="coiled-coil region" evidence="1">
    <location>
        <begin position="86"/>
        <end position="187"/>
    </location>
</feature>
<evidence type="ECO:0000313" key="3">
    <source>
        <dbReference type="EMBL" id="CCC53659.1"/>
    </source>
</evidence>
<evidence type="ECO:0000256" key="1">
    <source>
        <dbReference type="SAM" id="Coils"/>
    </source>
</evidence>
<reference evidence="3" key="1">
    <citation type="journal article" date="2012" name="Proc. Natl. Acad. Sci. U.S.A.">
        <title>Antigenic diversity is generated by distinct evolutionary mechanisms in African trypanosome species.</title>
        <authorList>
            <person name="Jackson A.P."/>
            <person name="Berry A."/>
            <person name="Aslett M."/>
            <person name="Allison H.C."/>
            <person name="Burton P."/>
            <person name="Vavrova-Anderson J."/>
            <person name="Brown R."/>
            <person name="Browne H."/>
            <person name="Corton N."/>
            <person name="Hauser H."/>
            <person name="Gamble J."/>
            <person name="Gilderthorp R."/>
            <person name="Marcello L."/>
            <person name="McQuillan J."/>
            <person name="Otto T.D."/>
            <person name="Quail M.A."/>
            <person name="Sanders M.J."/>
            <person name="van Tonder A."/>
            <person name="Ginger M.L."/>
            <person name="Field M.C."/>
            <person name="Barry J.D."/>
            <person name="Hertz-Fowler C."/>
            <person name="Berriman M."/>
        </authorList>
    </citation>
    <scope>NUCLEOTIDE SEQUENCE</scope>
    <source>
        <strain evidence="3">Y486</strain>
    </source>
</reference>
<dbReference type="VEuPathDB" id="TriTrypDB:TvY486_1111430"/>
<organism evidence="3">
    <name type="scientific">Trypanosoma vivax (strain Y486)</name>
    <dbReference type="NCBI Taxonomy" id="1055687"/>
    <lineage>
        <taxon>Eukaryota</taxon>
        <taxon>Discoba</taxon>
        <taxon>Euglenozoa</taxon>
        <taxon>Kinetoplastea</taxon>
        <taxon>Metakinetoplastina</taxon>
        <taxon>Trypanosomatida</taxon>
        <taxon>Trypanosomatidae</taxon>
        <taxon>Trypanosoma</taxon>
        <taxon>Duttonella</taxon>
    </lineage>
</organism>
<proteinExistence type="predicted"/>
<accession>G0UCU9</accession>
<feature type="coiled-coil region" evidence="1">
    <location>
        <begin position="264"/>
        <end position="295"/>
    </location>
</feature>
<dbReference type="EMBL" id="HE573027">
    <property type="protein sequence ID" value="CCC53659.1"/>
    <property type="molecule type" value="Genomic_DNA"/>
</dbReference>
<feature type="coiled-coil region" evidence="1">
    <location>
        <begin position="609"/>
        <end position="683"/>
    </location>
</feature>